<evidence type="ECO:0000256" key="1">
    <source>
        <dbReference type="ARBA" id="ARBA00001554"/>
    </source>
</evidence>
<dbReference type="InterPro" id="IPR036428">
    <property type="entry name" value="PCD_sf"/>
</dbReference>
<evidence type="ECO:0000313" key="8">
    <source>
        <dbReference type="Proteomes" id="UP000054383"/>
    </source>
</evidence>
<proteinExistence type="inferred from homology"/>
<dbReference type="GO" id="GO:0006729">
    <property type="term" value="P:tetrahydrobiopterin biosynthetic process"/>
    <property type="evidence" value="ECO:0007669"/>
    <property type="project" value="InterPro"/>
</dbReference>
<sequence>MFTQLVRRPLTQSPRYLRPLADLPSAALLRERFRRDPRRSLSTRESETTNSPPGGPIFSAGSDIAKLSAAYNLLTENHSWELINSRQGISKVYSFRSYTKNLDFALSVGRQGNYKNHHPTIIIKPSSVKVTWATHVPRGLSEKDIDMAKFCDEQAEKVSALSPKNQTEKST</sequence>
<dbReference type="OrthoDB" id="277398at2759"/>
<evidence type="ECO:0000256" key="4">
    <source>
        <dbReference type="ARBA" id="ARBA00023239"/>
    </source>
</evidence>
<comment type="similarity">
    <text evidence="2">Belongs to the pterin-4-alpha-carbinolamine dehydratase family.</text>
</comment>
<dbReference type="AlphaFoldDB" id="A0A0U1LKJ3"/>
<dbReference type="SUPFAM" id="SSF55248">
    <property type="entry name" value="PCD-like"/>
    <property type="match status" value="1"/>
</dbReference>
<dbReference type="OMA" id="WATHVPR"/>
<dbReference type="Proteomes" id="UP000054383">
    <property type="component" value="Unassembled WGS sequence"/>
</dbReference>
<name>A0A0U1LKJ3_TALIS</name>
<keyword evidence="8" id="KW-1185">Reference proteome</keyword>
<dbReference type="PANTHER" id="PTHR12599">
    <property type="entry name" value="PTERIN-4-ALPHA-CARBINOLAMINE DEHYDRATASE"/>
    <property type="match status" value="1"/>
</dbReference>
<evidence type="ECO:0000256" key="2">
    <source>
        <dbReference type="ARBA" id="ARBA00006472"/>
    </source>
</evidence>
<evidence type="ECO:0000313" key="7">
    <source>
        <dbReference type="EMBL" id="CRG83292.1"/>
    </source>
</evidence>
<feature type="compositionally biased region" description="Basic and acidic residues" evidence="6">
    <location>
        <begin position="34"/>
        <end position="47"/>
    </location>
</feature>
<dbReference type="Pfam" id="PF01329">
    <property type="entry name" value="Pterin_4a"/>
    <property type="match status" value="1"/>
</dbReference>
<feature type="region of interest" description="Disordered" evidence="6">
    <location>
        <begin position="34"/>
        <end position="57"/>
    </location>
</feature>
<organism evidence="7 8">
    <name type="scientific">Talaromyces islandicus</name>
    <name type="common">Penicillium islandicum</name>
    <dbReference type="NCBI Taxonomy" id="28573"/>
    <lineage>
        <taxon>Eukaryota</taxon>
        <taxon>Fungi</taxon>
        <taxon>Dikarya</taxon>
        <taxon>Ascomycota</taxon>
        <taxon>Pezizomycotina</taxon>
        <taxon>Eurotiomycetes</taxon>
        <taxon>Eurotiomycetidae</taxon>
        <taxon>Eurotiales</taxon>
        <taxon>Trichocomaceae</taxon>
        <taxon>Talaromyces</taxon>
        <taxon>Talaromyces sect. Islandici</taxon>
    </lineage>
</organism>
<dbReference type="Gene3D" id="3.30.1360.20">
    <property type="entry name" value="Transcriptional coactivator/pterin dehydratase"/>
    <property type="match status" value="1"/>
</dbReference>
<dbReference type="GO" id="GO:0008124">
    <property type="term" value="F:4-alpha-hydroxytetrahydrobiopterin dehydratase activity"/>
    <property type="evidence" value="ECO:0007669"/>
    <property type="project" value="UniProtKB-EC"/>
</dbReference>
<accession>A0A0U1LKJ3</accession>
<protein>
    <recommendedName>
        <fullName evidence="3">4a-hydroxytetrahydrobiopterin dehydratase</fullName>
        <ecNumber evidence="3">4.2.1.96</ecNumber>
    </recommendedName>
    <alternativeName>
        <fullName evidence="5">4-alpha-hydroxy-tetrahydropterin dehydratase</fullName>
    </alternativeName>
</protein>
<evidence type="ECO:0000256" key="5">
    <source>
        <dbReference type="ARBA" id="ARBA00030497"/>
    </source>
</evidence>
<dbReference type="InterPro" id="IPR001533">
    <property type="entry name" value="Pterin_deHydtase"/>
</dbReference>
<reference evidence="7 8" key="1">
    <citation type="submission" date="2015-04" db="EMBL/GenBank/DDBJ databases">
        <authorList>
            <person name="Syromyatnikov M.Y."/>
            <person name="Popov V.N."/>
        </authorList>
    </citation>
    <scope>NUCLEOTIDE SEQUENCE [LARGE SCALE GENOMIC DNA]</scope>
    <source>
        <strain evidence="7">WF-38-12</strain>
    </source>
</reference>
<dbReference type="EMBL" id="CVMT01000001">
    <property type="protein sequence ID" value="CRG83292.1"/>
    <property type="molecule type" value="Genomic_DNA"/>
</dbReference>
<evidence type="ECO:0000256" key="6">
    <source>
        <dbReference type="SAM" id="MobiDB-lite"/>
    </source>
</evidence>
<dbReference type="CDD" id="cd00488">
    <property type="entry name" value="PCD_DCoH"/>
    <property type="match status" value="1"/>
</dbReference>
<dbReference type="STRING" id="28573.A0A0U1LKJ3"/>
<dbReference type="EC" id="4.2.1.96" evidence="3"/>
<gene>
    <name evidence="7" type="ORF">PISL3812_00643</name>
</gene>
<keyword evidence="4" id="KW-0456">Lyase</keyword>
<comment type="catalytic activity">
    <reaction evidence="1">
        <text>(4aS,6R)-4a-hydroxy-L-erythro-5,6,7,8-tetrahydrobiopterin = (6R)-L-erythro-6,7-dihydrobiopterin + H2O</text>
        <dbReference type="Rhea" id="RHEA:11920"/>
        <dbReference type="ChEBI" id="CHEBI:15377"/>
        <dbReference type="ChEBI" id="CHEBI:15642"/>
        <dbReference type="ChEBI" id="CHEBI:43120"/>
        <dbReference type="EC" id="4.2.1.96"/>
    </reaction>
</comment>
<dbReference type="PANTHER" id="PTHR12599:SF0">
    <property type="entry name" value="PTERIN-4-ALPHA-CARBINOLAMINE DEHYDRATASE"/>
    <property type="match status" value="1"/>
</dbReference>
<evidence type="ECO:0000256" key="3">
    <source>
        <dbReference type="ARBA" id="ARBA00013252"/>
    </source>
</evidence>